<dbReference type="GO" id="GO:0006270">
    <property type="term" value="P:DNA replication initiation"/>
    <property type="evidence" value="ECO:0007669"/>
    <property type="project" value="TreeGrafter"/>
</dbReference>
<evidence type="ECO:0000313" key="2">
    <source>
        <dbReference type="EMBL" id="CAG9332365.1"/>
    </source>
</evidence>
<dbReference type="Proteomes" id="UP001162131">
    <property type="component" value="Unassembled WGS sequence"/>
</dbReference>
<dbReference type="InterPro" id="IPR020796">
    <property type="entry name" value="ORC5"/>
</dbReference>
<gene>
    <name evidence="2" type="ORF">BSTOLATCC_MIC55815</name>
</gene>
<dbReference type="Gene3D" id="3.40.50.300">
    <property type="entry name" value="P-loop containing nucleotide triphosphate hydrolases"/>
    <property type="match status" value="1"/>
</dbReference>
<dbReference type="PANTHER" id="PTHR12705:SF0">
    <property type="entry name" value="ORIGIN RECOGNITION COMPLEX SUBUNIT 5"/>
    <property type="match status" value="1"/>
</dbReference>
<accession>A0AAU9KEL4</accession>
<feature type="domain" description="Origin recognition complex subunit 5 C-terminal" evidence="1">
    <location>
        <begin position="270"/>
        <end position="404"/>
    </location>
</feature>
<dbReference type="InterPro" id="IPR047088">
    <property type="entry name" value="ORC5_C"/>
</dbReference>
<dbReference type="Gene3D" id="1.10.8.60">
    <property type="match status" value="1"/>
</dbReference>
<dbReference type="GO" id="GO:0005664">
    <property type="term" value="C:nuclear origin of replication recognition complex"/>
    <property type="evidence" value="ECO:0007669"/>
    <property type="project" value="TreeGrafter"/>
</dbReference>
<comment type="caution">
    <text evidence="2">The sequence shown here is derived from an EMBL/GenBank/DDBJ whole genome shotgun (WGS) entry which is preliminary data.</text>
</comment>
<keyword evidence="3" id="KW-1185">Reference proteome</keyword>
<reference evidence="2" key="1">
    <citation type="submission" date="2021-09" db="EMBL/GenBank/DDBJ databases">
        <authorList>
            <consortium name="AG Swart"/>
            <person name="Singh M."/>
            <person name="Singh A."/>
            <person name="Seah K."/>
            <person name="Emmerich C."/>
        </authorList>
    </citation>
    <scope>NUCLEOTIDE SEQUENCE</scope>
    <source>
        <strain evidence="2">ATCC30299</strain>
    </source>
</reference>
<evidence type="ECO:0000313" key="3">
    <source>
        <dbReference type="Proteomes" id="UP001162131"/>
    </source>
</evidence>
<dbReference type="PANTHER" id="PTHR12705">
    <property type="entry name" value="ORIGIN RECOGNITION COMPLEX SUBUNIT 5"/>
    <property type="match status" value="1"/>
</dbReference>
<organism evidence="2 3">
    <name type="scientific">Blepharisma stoltei</name>
    <dbReference type="NCBI Taxonomy" id="1481888"/>
    <lineage>
        <taxon>Eukaryota</taxon>
        <taxon>Sar</taxon>
        <taxon>Alveolata</taxon>
        <taxon>Ciliophora</taxon>
        <taxon>Postciliodesmatophora</taxon>
        <taxon>Heterotrichea</taxon>
        <taxon>Heterotrichida</taxon>
        <taxon>Blepharismidae</taxon>
        <taxon>Blepharisma</taxon>
    </lineage>
</organism>
<dbReference type="Pfam" id="PF14630">
    <property type="entry name" value="ORC5_C"/>
    <property type="match status" value="1"/>
</dbReference>
<evidence type="ECO:0000259" key="1">
    <source>
        <dbReference type="Pfam" id="PF14630"/>
    </source>
</evidence>
<name>A0AAU9KEL4_9CILI</name>
<dbReference type="GO" id="GO:0003688">
    <property type="term" value="F:DNA replication origin binding"/>
    <property type="evidence" value="ECO:0007669"/>
    <property type="project" value="TreeGrafter"/>
</dbReference>
<dbReference type="EMBL" id="CAJZBQ010000054">
    <property type="protein sequence ID" value="CAG9332365.1"/>
    <property type="molecule type" value="Genomic_DNA"/>
</dbReference>
<proteinExistence type="predicted"/>
<sequence>MDKWNVRASAWNQLSYEIANHNDIYIYGLSCNGKTTLARDCLSANHIPYSYISCKEACTFPELLENIIDEYIKGFLMIDLTRSGNPLKIAMEMQNASNKDSIYYVILDKIDSIVKCSILAIHKLVELRDLACCNLKLILISEIYEDSLFIHPDSIDRSLHPSMIFLQDYNENQLKIILRKEFSYGTDNDFAEFISIIYHLLFPFSSKIFLLRHACIKYYSSYLDKSNEYGNAQNKHDKLFTFIQREIGDVEEFLFEKKVSYRDFQYGLTNEAKLLLISGYICSHNPEKYDKYVIKAVRKNVKKKNTKDIENFTLKQPEIFPLERLLSVYSVLYHVILSSKTKQIIQVNAETPSFCSLVNILIQKHFFQRVQRNDPIGSERFICNADLEFIKELSKSMRIKLHEYVLGLSQN</sequence>
<protein>
    <recommendedName>
        <fullName evidence="1">Origin recognition complex subunit 5 C-terminal domain-containing protein</fullName>
    </recommendedName>
</protein>
<dbReference type="AlphaFoldDB" id="A0AAU9KEL4"/>
<dbReference type="SUPFAM" id="SSF52540">
    <property type="entry name" value="P-loop containing nucleoside triphosphate hydrolases"/>
    <property type="match status" value="1"/>
</dbReference>
<dbReference type="InterPro" id="IPR027417">
    <property type="entry name" value="P-loop_NTPase"/>
</dbReference>